<reference evidence="8" key="2">
    <citation type="submission" date="2021-02" db="EMBL/GenBank/DDBJ databases">
        <title>Aspergillus puulaauensis MK2 genome sequence.</title>
        <authorList>
            <person name="Futagami T."/>
            <person name="Mori K."/>
            <person name="Kadooka C."/>
            <person name="Tanaka T."/>
        </authorList>
    </citation>
    <scope>NUCLEOTIDE SEQUENCE</scope>
    <source>
        <strain evidence="8">MK2</strain>
    </source>
</reference>
<keyword evidence="4" id="KW-0411">Iron-sulfur</keyword>
<evidence type="ECO:0000256" key="1">
    <source>
        <dbReference type="ARBA" id="ARBA00022714"/>
    </source>
</evidence>
<evidence type="ECO:0000259" key="7">
    <source>
        <dbReference type="PROSITE" id="PS51296"/>
    </source>
</evidence>
<dbReference type="AlphaFoldDB" id="A0A7R7XLK9"/>
<evidence type="ECO:0000313" key="9">
    <source>
        <dbReference type="Proteomes" id="UP000654913"/>
    </source>
</evidence>
<dbReference type="PANTHER" id="PTHR21496:SF0">
    <property type="entry name" value="RIESKE DOMAIN-CONTAINING PROTEIN"/>
    <property type="match status" value="1"/>
</dbReference>
<dbReference type="OrthoDB" id="426882at2759"/>
<gene>
    <name evidence="8" type="ORF">APUU_31343A</name>
</gene>
<dbReference type="GO" id="GO:0046872">
    <property type="term" value="F:metal ion binding"/>
    <property type="evidence" value="ECO:0007669"/>
    <property type="project" value="UniProtKB-KW"/>
</dbReference>
<keyword evidence="9" id="KW-1185">Reference proteome</keyword>
<name>A0A7R7XLK9_9EURO</name>
<proteinExistence type="predicted"/>
<protein>
    <recommendedName>
        <fullName evidence="7">Rieske domain-containing protein</fullName>
    </recommendedName>
</protein>
<dbReference type="InterPro" id="IPR036922">
    <property type="entry name" value="Rieske_2Fe-2S_sf"/>
</dbReference>
<organism evidence="8 9">
    <name type="scientific">Aspergillus puulaauensis</name>
    <dbReference type="NCBI Taxonomy" id="1220207"/>
    <lineage>
        <taxon>Eukaryota</taxon>
        <taxon>Fungi</taxon>
        <taxon>Dikarya</taxon>
        <taxon>Ascomycota</taxon>
        <taxon>Pezizomycotina</taxon>
        <taxon>Eurotiomycetes</taxon>
        <taxon>Eurotiomycetidae</taxon>
        <taxon>Eurotiales</taxon>
        <taxon>Aspergillaceae</taxon>
        <taxon>Aspergillus</taxon>
    </lineage>
</organism>
<evidence type="ECO:0000256" key="5">
    <source>
        <dbReference type="ARBA" id="ARBA00034078"/>
    </source>
</evidence>
<sequence length="173" mass="19568">MLPFFRSSRPDASWHRVGRVSEFPEVSQHNEDCQVTTACKAFRIPNSHMKGEAPTEADIELPGELKDQVLVFRYKGAVHAIDHQCPHSAFPLSQGNLFDIEDFGIKLSAGITCPKHGWSFDLFSGTGDRGNFKLKIWEVQLRDLPSASEKTEAESETETPDKEVWVRRKQRIG</sequence>
<evidence type="ECO:0000313" key="8">
    <source>
        <dbReference type="EMBL" id="BCS23118.1"/>
    </source>
</evidence>
<evidence type="ECO:0000256" key="2">
    <source>
        <dbReference type="ARBA" id="ARBA00022723"/>
    </source>
</evidence>
<dbReference type="KEGG" id="apuu:APUU_31343A"/>
<dbReference type="PANTHER" id="PTHR21496">
    <property type="entry name" value="FERREDOXIN-RELATED"/>
    <property type="match status" value="1"/>
</dbReference>
<reference evidence="8" key="1">
    <citation type="submission" date="2021-01" db="EMBL/GenBank/DDBJ databases">
        <authorList>
            <consortium name="Aspergillus puulaauensis MK2 genome sequencing consortium"/>
            <person name="Kazuki M."/>
            <person name="Futagami T."/>
        </authorList>
    </citation>
    <scope>NUCLEOTIDE SEQUENCE</scope>
    <source>
        <strain evidence="8">MK2</strain>
    </source>
</reference>
<keyword evidence="1" id="KW-0001">2Fe-2S</keyword>
<dbReference type="GO" id="GO:0051537">
    <property type="term" value="F:2 iron, 2 sulfur cluster binding"/>
    <property type="evidence" value="ECO:0007669"/>
    <property type="project" value="UniProtKB-KW"/>
</dbReference>
<dbReference type="Pfam" id="PF00355">
    <property type="entry name" value="Rieske"/>
    <property type="match status" value="1"/>
</dbReference>
<dbReference type="CDD" id="cd03467">
    <property type="entry name" value="Rieske"/>
    <property type="match status" value="1"/>
</dbReference>
<dbReference type="SUPFAM" id="SSF50022">
    <property type="entry name" value="ISP domain"/>
    <property type="match status" value="1"/>
</dbReference>
<dbReference type="Gene3D" id="2.102.10.10">
    <property type="entry name" value="Rieske [2Fe-2S] iron-sulphur domain"/>
    <property type="match status" value="1"/>
</dbReference>
<evidence type="ECO:0000256" key="4">
    <source>
        <dbReference type="ARBA" id="ARBA00023014"/>
    </source>
</evidence>
<feature type="region of interest" description="Disordered" evidence="6">
    <location>
        <begin position="147"/>
        <end position="173"/>
    </location>
</feature>
<dbReference type="GeneID" id="64973123"/>
<feature type="domain" description="Rieske" evidence="7">
    <location>
        <begin position="52"/>
        <end position="143"/>
    </location>
</feature>
<keyword evidence="3" id="KW-0408">Iron</keyword>
<evidence type="ECO:0000256" key="6">
    <source>
        <dbReference type="SAM" id="MobiDB-lite"/>
    </source>
</evidence>
<feature type="compositionally biased region" description="Basic and acidic residues" evidence="6">
    <location>
        <begin position="149"/>
        <end position="166"/>
    </location>
</feature>
<keyword evidence="2" id="KW-0479">Metal-binding</keyword>
<dbReference type="Proteomes" id="UP000654913">
    <property type="component" value="Chromosome 3"/>
</dbReference>
<dbReference type="EMBL" id="AP024445">
    <property type="protein sequence ID" value="BCS23118.1"/>
    <property type="molecule type" value="Genomic_DNA"/>
</dbReference>
<dbReference type="InterPro" id="IPR017941">
    <property type="entry name" value="Rieske_2Fe-2S"/>
</dbReference>
<dbReference type="RefSeq" id="XP_041555312.1">
    <property type="nucleotide sequence ID" value="XM_041702536.1"/>
</dbReference>
<evidence type="ECO:0000256" key="3">
    <source>
        <dbReference type="ARBA" id="ARBA00023004"/>
    </source>
</evidence>
<accession>A0A7R7XLK9</accession>
<dbReference type="PROSITE" id="PS51296">
    <property type="entry name" value="RIESKE"/>
    <property type="match status" value="1"/>
</dbReference>
<comment type="cofactor">
    <cofactor evidence="5">
        <name>[2Fe-2S] cluster</name>
        <dbReference type="ChEBI" id="CHEBI:190135"/>
    </cofactor>
</comment>